<dbReference type="PANTHER" id="PTHR34849:SF1">
    <property type="entry name" value="SLR0770 PROTEIN"/>
    <property type="match status" value="1"/>
</dbReference>
<comment type="caution">
    <text evidence="1">The sequence shown here is derived from an EMBL/GenBank/DDBJ whole genome shotgun (WGS) entry which is preliminary data.</text>
</comment>
<name>A0A537JKB9_9BACT</name>
<dbReference type="PANTHER" id="PTHR34849">
    <property type="entry name" value="SSL5025 PROTEIN"/>
    <property type="match status" value="1"/>
</dbReference>
<dbReference type="AlphaFoldDB" id="A0A537JKB9"/>
<dbReference type="InterPro" id="IPR007367">
    <property type="entry name" value="DUF433"/>
</dbReference>
<dbReference type="Pfam" id="PF04255">
    <property type="entry name" value="DUF433"/>
    <property type="match status" value="1"/>
</dbReference>
<dbReference type="SUPFAM" id="SSF46689">
    <property type="entry name" value="Homeodomain-like"/>
    <property type="match status" value="1"/>
</dbReference>
<dbReference type="Gene3D" id="1.10.10.10">
    <property type="entry name" value="Winged helix-like DNA-binding domain superfamily/Winged helix DNA-binding domain"/>
    <property type="match status" value="1"/>
</dbReference>
<evidence type="ECO:0000313" key="2">
    <source>
        <dbReference type="Proteomes" id="UP000320048"/>
    </source>
</evidence>
<proteinExistence type="predicted"/>
<accession>A0A537JKB9</accession>
<organism evidence="1 2">
    <name type="scientific">Candidatus Segetimicrobium genomatis</name>
    <dbReference type="NCBI Taxonomy" id="2569760"/>
    <lineage>
        <taxon>Bacteria</taxon>
        <taxon>Bacillati</taxon>
        <taxon>Candidatus Sysuimicrobiota</taxon>
        <taxon>Candidatus Sysuimicrobiia</taxon>
        <taxon>Candidatus Sysuimicrobiales</taxon>
        <taxon>Candidatus Segetimicrobiaceae</taxon>
        <taxon>Candidatus Segetimicrobium</taxon>
    </lineage>
</organism>
<dbReference type="EMBL" id="VBAO01000055">
    <property type="protein sequence ID" value="TMI83920.1"/>
    <property type="molecule type" value="Genomic_DNA"/>
</dbReference>
<evidence type="ECO:0000313" key="1">
    <source>
        <dbReference type="EMBL" id="TMI83920.1"/>
    </source>
</evidence>
<dbReference type="InterPro" id="IPR036388">
    <property type="entry name" value="WH-like_DNA-bd_sf"/>
</dbReference>
<sequence>MPAVRTEHPHIVKDPQVCGGAAVIAGTRVPVWVLVSYVQQYSLSAEELAGMFPHLALAQLHDALSYWHDHREEITAEIAAQAAAVPPQPPH</sequence>
<dbReference type="Proteomes" id="UP000320048">
    <property type="component" value="Unassembled WGS sequence"/>
</dbReference>
<gene>
    <name evidence="1" type="ORF">E6H04_02080</name>
</gene>
<reference evidence="1 2" key="1">
    <citation type="journal article" date="2019" name="Nat. Microbiol.">
        <title>Mediterranean grassland soil C-N compound turnover is dependent on rainfall and depth, and is mediated by genomically divergent microorganisms.</title>
        <authorList>
            <person name="Diamond S."/>
            <person name="Andeer P.F."/>
            <person name="Li Z."/>
            <person name="Crits-Christoph A."/>
            <person name="Burstein D."/>
            <person name="Anantharaman K."/>
            <person name="Lane K.R."/>
            <person name="Thomas B.C."/>
            <person name="Pan C."/>
            <person name="Northen T.R."/>
            <person name="Banfield J.F."/>
        </authorList>
    </citation>
    <scope>NUCLEOTIDE SEQUENCE [LARGE SCALE GENOMIC DNA]</scope>
    <source>
        <strain evidence="1">NP_7</strain>
    </source>
</reference>
<protein>
    <submittedName>
        <fullName evidence="1">DUF433 domain-containing protein</fullName>
    </submittedName>
</protein>
<dbReference type="InterPro" id="IPR009057">
    <property type="entry name" value="Homeodomain-like_sf"/>
</dbReference>